<keyword evidence="5" id="KW-1185">Reference proteome</keyword>
<feature type="domain" description="DUF2510" evidence="3">
    <location>
        <begin position="9"/>
        <end position="39"/>
    </location>
</feature>
<accession>A0ABU3WK12</accession>
<keyword evidence="2" id="KW-1133">Transmembrane helix</keyword>
<evidence type="ECO:0000256" key="2">
    <source>
        <dbReference type="SAM" id="Phobius"/>
    </source>
</evidence>
<dbReference type="Proteomes" id="UP001275440">
    <property type="component" value="Unassembled WGS sequence"/>
</dbReference>
<protein>
    <submittedName>
        <fullName evidence="4">DUF2510 domain-containing protein</fullName>
    </submittedName>
</protein>
<dbReference type="Pfam" id="PF10708">
    <property type="entry name" value="DUF2510"/>
    <property type="match status" value="1"/>
</dbReference>
<organism evidence="4 5">
    <name type="scientific">Rhodococcus zopfii</name>
    <dbReference type="NCBI Taxonomy" id="43772"/>
    <lineage>
        <taxon>Bacteria</taxon>
        <taxon>Bacillati</taxon>
        <taxon>Actinomycetota</taxon>
        <taxon>Actinomycetes</taxon>
        <taxon>Mycobacteriales</taxon>
        <taxon>Nocardiaceae</taxon>
        <taxon>Rhodococcus</taxon>
    </lineage>
</organism>
<gene>
    <name evidence="4" type="ORF">F8M49_00960</name>
</gene>
<name>A0ABU3WK12_9NOCA</name>
<keyword evidence="2" id="KW-0812">Transmembrane</keyword>
<evidence type="ECO:0000313" key="5">
    <source>
        <dbReference type="Proteomes" id="UP001275440"/>
    </source>
</evidence>
<proteinExistence type="predicted"/>
<evidence type="ECO:0000313" key="4">
    <source>
        <dbReference type="EMBL" id="MDV2474327.1"/>
    </source>
</evidence>
<sequence length="102" mass="11050">MTTTERALGWHRDPGNDGLQRWWDGTAWTPLVHPIPRPQVTDVEMAPPSEQAPPRTPMSTDAKRALVITAVAAVLFAVWGYATVVDANPPAPPSVTEQDATP</sequence>
<evidence type="ECO:0000256" key="1">
    <source>
        <dbReference type="SAM" id="MobiDB-lite"/>
    </source>
</evidence>
<evidence type="ECO:0000259" key="3">
    <source>
        <dbReference type="Pfam" id="PF10708"/>
    </source>
</evidence>
<feature type="region of interest" description="Disordered" evidence="1">
    <location>
        <begin position="39"/>
        <end position="58"/>
    </location>
</feature>
<reference evidence="4 5" key="1">
    <citation type="submission" date="2019-10" db="EMBL/GenBank/DDBJ databases">
        <title>Draft Genome Assembly of Rhodococcus zopfii DSM44189.</title>
        <authorList>
            <person name="Sutton J.M."/>
            <person name="Akob D.M."/>
            <person name="Bushman T.J."/>
        </authorList>
    </citation>
    <scope>NUCLEOTIDE SEQUENCE [LARGE SCALE GENOMIC DNA]</scope>
    <source>
        <strain evidence="4 5">DSM 44189</strain>
    </source>
</reference>
<comment type="caution">
    <text evidence="4">The sequence shown here is derived from an EMBL/GenBank/DDBJ whole genome shotgun (WGS) entry which is preliminary data.</text>
</comment>
<dbReference type="InterPro" id="IPR018929">
    <property type="entry name" value="DUF2510"/>
</dbReference>
<feature type="transmembrane region" description="Helical" evidence="2">
    <location>
        <begin position="65"/>
        <end position="84"/>
    </location>
</feature>
<keyword evidence="2" id="KW-0472">Membrane</keyword>
<dbReference type="EMBL" id="WBMO01000001">
    <property type="protein sequence ID" value="MDV2474327.1"/>
    <property type="molecule type" value="Genomic_DNA"/>
</dbReference>